<feature type="region of interest" description="Disordered" evidence="1">
    <location>
        <begin position="130"/>
        <end position="158"/>
    </location>
</feature>
<dbReference type="GeneID" id="119630470"/>
<proteinExistence type="predicted"/>
<sequence length="210" mass="24160">MERQSRQRNLVFFGLEEHEKSYSNLENTIVDFVHKYFPIQIDHKDLQAIRRIGKRTKKPRPIVITFTTLGKKIDILKGKGALKETPYYIKEDYPQSVLQKRKELQEQVIAEREKGNKAIIKYDKLVLLNNSSKDPKNNKRNLSESPENNTINHAGQISQANKKNKTLAAHIIQRSSSFSEGGVKPSILNYLTNKNNNNKKTNTQANTTNI</sequence>
<evidence type="ECO:0000313" key="3">
    <source>
        <dbReference type="Proteomes" id="UP000005204"/>
    </source>
</evidence>
<name>A0A8R2M716_BOMMO</name>
<reference evidence="2" key="2">
    <citation type="submission" date="2022-06" db="UniProtKB">
        <authorList>
            <consortium name="EnsemblMetazoa"/>
        </authorList>
    </citation>
    <scope>IDENTIFICATION</scope>
    <source>
        <strain evidence="2">p50T (Dazao)</strain>
    </source>
</reference>
<dbReference type="AlphaFoldDB" id="A0A8R2M716"/>
<organism evidence="2 3">
    <name type="scientific">Bombyx mori</name>
    <name type="common">Silk moth</name>
    <dbReference type="NCBI Taxonomy" id="7091"/>
    <lineage>
        <taxon>Eukaryota</taxon>
        <taxon>Metazoa</taxon>
        <taxon>Ecdysozoa</taxon>
        <taxon>Arthropoda</taxon>
        <taxon>Hexapoda</taxon>
        <taxon>Insecta</taxon>
        <taxon>Pterygota</taxon>
        <taxon>Neoptera</taxon>
        <taxon>Endopterygota</taxon>
        <taxon>Lepidoptera</taxon>
        <taxon>Glossata</taxon>
        <taxon>Ditrysia</taxon>
        <taxon>Bombycoidea</taxon>
        <taxon>Bombycidae</taxon>
        <taxon>Bombycinae</taxon>
        <taxon>Bombyx</taxon>
    </lineage>
</organism>
<feature type="compositionally biased region" description="Polar residues" evidence="1">
    <location>
        <begin position="143"/>
        <end position="158"/>
    </location>
</feature>
<feature type="region of interest" description="Disordered" evidence="1">
    <location>
        <begin position="190"/>
        <end position="210"/>
    </location>
</feature>
<accession>A0A8R2M716</accession>
<dbReference type="RefSeq" id="XP_037875913.1">
    <property type="nucleotide sequence ID" value="XM_038019985.1"/>
</dbReference>
<evidence type="ECO:0000256" key="1">
    <source>
        <dbReference type="SAM" id="MobiDB-lite"/>
    </source>
</evidence>
<evidence type="ECO:0008006" key="4">
    <source>
        <dbReference type="Google" id="ProtNLM"/>
    </source>
</evidence>
<protein>
    <recommendedName>
        <fullName evidence="4">Endonuclease-reverse transcriptase</fullName>
    </recommendedName>
</protein>
<dbReference type="KEGG" id="bmor:119630470"/>
<reference evidence="3" key="1">
    <citation type="journal article" date="2008" name="Insect Biochem. Mol. Biol.">
        <title>The genome of a lepidopteran model insect, the silkworm Bombyx mori.</title>
        <authorList>
            <consortium name="International Silkworm Genome Consortium"/>
        </authorList>
    </citation>
    <scope>NUCLEOTIDE SEQUENCE [LARGE SCALE GENOMIC DNA]</scope>
    <source>
        <strain evidence="3">p50T</strain>
    </source>
</reference>
<dbReference type="Gene3D" id="3.30.70.1820">
    <property type="entry name" value="L1 transposable element, RRM domain"/>
    <property type="match status" value="1"/>
</dbReference>
<feature type="compositionally biased region" description="Low complexity" evidence="1">
    <location>
        <begin position="192"/>
        <end position="210"/>
    </location>
</feature>
<evidence type="ECO:0000313" key="2">
    <source>
        <dbReference type="EnsemblMetazoa" id="XP_037875913.1"/>
    </source>
</evidence>
<dbReference type="Proteomes" id="UP000005204">
    <property type="component" value="Unassembled WGS sequence"/>
</dbReference>
<dbReference type="EnsemblMetazoa" id="XM_038019985.1">
    <property type="protein sequence ID" value="XP_037875913.1"/>
    <property type="gene ID" value="LOC119630470"/>
</dbReference>
<keyword evidence="3" id="KW-1185">Reference proteome</keyword>